<feature type="transmembrane region" description="Helical" evidence="7">
    <location>
        <begin position="130"/>
        <end position="149"/>
    </location>
</feature>
<organism evidence="9 10">
    <name type="scientific">Bordetella genomosp. 10</name>
    <dbReference type="NCBI Taxonomy" id="1416804"/>
    <lineage>
        <taxon>Bacteria</taxon>
        <taxon>Pseudomonadati</taxon>
        <taxon>Pseudomonadota</taxon>
        <taxon>Betaproteobacteria</taxon>
        <taxon>Burkholderiales</taxon>
        <taxon>Alcaligenaceae</taxon>
        <taxon>Bordetella</taxon>
    </lineage>
</organism>
<dbReference type="NCBIfam" id="NF003836">
    <property type="entry name" value="PRK05419.2-3"/>
    <property type="match status" value="1"/>
</dbReference>
<protein>
    <recommendedName>
        <fullName evidence="7">Protein-methionine-sulfoxide reductase heme-binding subunit MsrQ</fullName>
    </recommendedName>
    <alternativeName>
        <fullName evidence="7">Flavocytochrome MsrQ</fullName>
    </alternativeName>
</protein>
<evidence type="ECO:0000256" key="2">
    <source>
        <dbReference type="ARBA" id="ARBA00022448"/>
    </source>
</evidence>
<keyword evidence="7" id="KW-1003">Cell membrane</keyword>
<proteinExistence type="inferred from homology"/>
<dbReference type="GO" id="GO:0046872">
    <property type="term" value="F:metal ion binding"/>
    <property type="evidence" value="ECO:0007669"/>
    <property type="project" value="UniProtKB-KW"/>
</dbReference>
<evidence type="ECO:0000256" key="7">
    <source>
        <dbReference type="HAMAP-Rule" id="MF_01207"/>
    </source>
</evidence>
<evidence type="ECO:0000256" key="6">
    <source>
        <dbReference type="ARBA" id="ARBA00023136"/>
    </source>
</evidence>
<evidence type="ECO:0000256" key="4">
    <source>
        <dbReference type="ARBA" id="ARBA00022989"/>
    </source>
</evidence>
<dbReference type="HAMAP" id="MF_01207">
    <property type="entry name" value="MsrQ"/>
    <property type="match status" value="1"/>
</dbReference>
<comment type="caution">
    <text evidence="9">The sequence shown here is derived from an EMBL/GenBank/DDBJ whole genome shotgun (WGS) entry which is preliminary data.</text>
</comment>
<dbReference type="OrthoDB" id="9788328at2"/>
<dbReference type="EMBL" id="NEVM01000005">
    <property type="protein sequence ID" value="OZI30438.1"/>
    <property type="molecule type" value="Genomic_DNA"/>
</dbReference>
<keyword evidence="10" id="KW-1185">Reference proteome</keyword>
<keyword evidence="7" id="KW-0285">Flavoprotein</keyword>
<evidence type="ECO:0000259" key="8">
    <source>
        <dbReference type="Pfam" id="PF01794"/>
    </source>
</evidence>
<dbReference type="GO" id="GO:0030091">
    <property type="term" value="P:protein repair"/>
    <property type="evidence" value="ECO:0007669"/>
    <property type="project" value="UniProtKB-UniRule"/>
</dbReference>
<dbReference type="GO" id="GO:0020037">
    <property type="term" value="F:heme binding"/>
    <property type="evidence" value="ECO:0007669"/>
    <property type="project" value="UniProtKB-UniRule"/>
</dbReference>
<comment type="similarity">
    <text evidence="7">Belongs to the MsrQ family.</text>
</comment>
<comment type="subunit">
    <text evidence="7">Heterodimer of a catalytic subunit (MsrP) and a heme-binding subunit (MsrQ).</text>
</comment>
<name>A0A261RZA9_9BORD</name>
<dbReference type="PANTHER" id="PTHR36964:SF1">
    <property type="entry name" value="PROTEIN-METHIONINE-SULFOXIDE REDUCTASE HEME-BINDING SUBUNIT MSRQ"/>
    <property type="match status" value="1"/>
</dbReference>
<evidence type="ECO:0000313" key="9">
    <source>
        <dbReference type="EMBL" id="OZI30438.1"/>
    </source>
</evidence>
<dbReference type="Pfam" id="PF01794">
    <property type="entry name" value="Ferric_reduct"/>
    <property type="match status" value="1"/>
</dbReference>
<dbReference type="GO" id="GO:0016679">
    <property type="term" value="F:oxidoreductase activity, acting on diphenols and related substances as donors"/>
    <property type="evidence" value="ECO:0007669"/>
    <property type="project" value="TreeGrafter"/>
</dbReference>
<comment type="cofactor">
    <cofactor evidence="7">
        <name>heme b</name>
        <dbReference type="ChEBI" id="CHEBI:60344"/>
    </cofactor>
    <text evidence="7">Binds 1 heme b (iron(II)-protoporphyrin IX) group per subunit.</text>
</comment>
<dbReference type="GO" id="GO:0009055">
    <property type="term" value="F:electron transfer activity"/>
    <property type="evidence" value="ECO:0007669"/>
    <property type="project" value="UniProtKB-UniRule"/>
</dbReference>
<dbReference type="InterPro" id="IPR013130">
    <property type="entry name" value="Fe3_Rdtase_TM_dom"/>
</dbReference>
<sequence>MSAYLSPSGAARRPWTARQVGRFKPLLFLLGLAPVLRWVWLGMNDGLTANPVEFLTRSAGTWTFVCLLVTLSITPLRRLLDQPALLRVRRMCGLFTFFYGLLHFLSWAGWDRGFDPASMVEDVGQRPFILVGFLAFVLLLVLALTSFQAAMRRLGRNWGRLHRAVYLVGLLALLHLWWHKAGKHDFTQPLWYGAVLLALLAWRVVLWARARRTRSA</sequence>
<keyword evidence="3 7" id="KW-0812">Transmembrane</keyword>
<feature type="transmembrane region" description="Helical" evidence="7">
    <location>
        <begin position="161"/>
        <end position="178"/>
    </location>
</feature>
<keyword evidence="7" id="KW-0349">Heme</keyword>
<evidence type="ECO:0000256" key="5">
    <source>
        <dbReference type="ARBA" id="ARBA00023004"/>
    </source>
</evidence>
<dbReference type="AlphaFoldDB" id="A0A261RZA9"/>
<dbReference type="Proteomes" id="UP000216020">
    <property type="component" value="Unassembled WGS sequence"/>
</dbReference>
<keyword evidence="5 7" id="KW-0408">Iron</keyword>
<evidence type="ECO:0000313" key="10">
    <source>
        <dbReference type="Proteomes" id="UP000216020"/>
    </source>
</evidence>
<feature type="transmembrane region" description="Helical" evidence="7">
    <location>
        <begin position="92"/>
        <end position="110"/>
    </location>
</feature>
<dbReference type="GO" id="GO:0005886">
    <property type="term" value="C:plasma membrane"/>
    <property type="evidence" value="ECO:0007669"/>
    <property type="project" value="UniProtKB-SubCell"/>
</dbReference>
<feature type="transmembrane region" description="Helical" evidence="7">
    <location>
        <begin position="21"/>
        <end position="40"/>
    </location>
</feature>
<accession>A0A261RZA9</accession>
<comment type="cofactor">
    <cofactor evidence="7">
        <name>FMN</name>
        <dbReference type="ChEBI" id="CHEBI:58210"/>
    </cofactor>
    <text evidence="7">Binds 1 FMN per subunit.</text>
</comment>
<comment type="subcellular location">
    <subcellularLocation>
        <location evidence="7">Cell membrane</location>
        <topology evidence="7">Multi-pass membrane protein</topology>
    </subcellularLocation>
    <subcellularLocation>
        <location evidence="1">Membrane</location>
        <topology evidence="1">Multi-pass membrane protein</topology>
    </subcellularLocation>
</comment>
<keyword evidence="4 7" id="KW-1133">Transmembrane helix</keyword>
<evidence type="ECO:0000256" key="1">
    <source>
        <dbReference type="ARBA" id="ARBA00004141"/>
    </source>
</evidence>
<dbReference type="InterPro" id="IPR022837">
    <property type="entry name" value="MsrQ-like"/>
</dbReference>
<comment type="function">
    <text evidence="7">Part of the MsrPQ system that repairs oxidized periplasmic proteins containing methionine sulfoxide residues (Met-O), using respiratory chain electrons. Thus protects these proteins from oxidative-stress damage caused by reactive species of oxygen and chlorine generated by the host defense mechanisms. MsrPQ is essential for the maintenance of envelope integrity under bleach stress, rescuing a wide series of structurally unrelated periplasmic proteins from methionine oxidation. MsrQ provides electrons for reduction to the reductase catalytic subunit MsrP, using the quinone pool of the respiratory chain.</text>
</comment>
<dbReference type="RefSeq" id="WP_094854862.1">
    <property type="nucleotide sequence ID" value="NZ_NEVM01000005.1"/>
</dbReference>
<dbReference type="GO" id="GO:0010181">
    <property type="term" value="F:FMN binding"/>
    <property type="evidence" value="ECO:0007669"/>
    <property type="project" value="UniProtKB-UniRule"/>
</dbReference>
<evidence type="ECO:0000256" key="3">
    <source>
        <dbReference type="ARBA" id="ARBA00022692"/>
    </source>
</evidence>
<keyword evidence="7" id="KW-0249">Electron transport</keyword>
<dbReference type="PANTHER" id="PTHR36964">
    <property type="entry name" value="PROTEIN-METHIONINE-SULFOXIDE REDUCTASE HEME-BINDING SUBUNIT MSRQ"/>
    <property type="match status" value="1"/>
</dbReference>
<reference evidence="10" key="1">
    <citation type="submission" date="2017-05" db="EMBL/GenBank/DDBJ databases">
        <title>Complete and WGS of Bordetella genogroups.</title>
        <authorList>
            <person name="Spilker T."/>
            <person name="Lipuma J."/>
        </authorList>
    </citation>
    <scope>NUCLEOTIDE SEQUENCE [LARGE SCALE GENOMIC DNA]</scope>
    <source>
        <strain evidence="10">AU16122</strain>
    </source>
</reference>
<feature type="transmembrane region" description="Helical" evidence="7">
    <location>
        <begin position="60"/>
        <end position="80"/>
    </location>
</feature>
<keyword evidence="2 7" id="KW-0813">Transport</keyword>
<gene>
    <name evidence="7" type="primary">msrQ</name>
    <name evidence="9" type="ORF">CAL29_20625</name>
</gene>
<keyword evidence="7" id="KW-0479">Metal-binding</keyword>
<keyword evidence="7" id="KW-0288">FMN</keyword>
<keyword evidence="6 7" id="KW-0472">Membrane</keyword>
<feature type="domain" description="Ferric oxidoreductase" evidence="8">
    <location>
        <begin position="59"/>
        <end position="172"/>
    </location>
</feature>
<feature type="transmembrane region" description="Helical" evidence="7">
    <location>
        <begin position="190"/>
        <end position="208"/>
    </location>
</feature>